<feature type="chain" id="PRO_5025011142" description="Glucose-methanol-choline oxidoreductase N-terminal domain-containing protein" evidence="6">
    <location>
        <begin position="21"/>
        <end position="613"/>
    </location>
</feature>
<feature type="active site" description="Proton acceptor" evidence="3">
    <location>
        <position position="591"/>
    </location>
</feature>
<dbReference type="PROSITE" id="PS00623">
    <property type="entry name" value="GMC_OXRED_1"/>
    <property type="match status" value="1"/>
</dbReference>
<dbReference type="InterPro" id="IPR007867">
    <property type="entry name" value="GMC_OxRtase_C"/>
</dbReference>
<dbReference type="Pfam" id="PF00732">
    <property type="entry name" value="GMC_oxred_N"/>
    <property type="match status" value="1"/>
</dbReference>
<dbReference type="GO" id="GO:0016614">
    <property type="term" value="F:oxidoreductase activity, acting on CH-OH group of donors"/>
    <property type="evidence" value="ECO:0007669"/>
    <property type="project" value="InterPro"/>
</dbReference>
<dbReference type="SUPFAM" id="SSF51905">
    <property type="entry name" value="FAD/NAD(P)-binding domain"/>
    <property type="match status" value="1"/>
</dbReference>
<protein>
    <recommendedName>
        <fullName evidence="7 8">Glucose-methanol-choline oxidoreductase N-terminal domain-containing protein</fullName>
    </recommendedName>
</protein>
<evidence type="ECO:0000256" key="2">
    <source>
        <dbReference type="ARBA" id="ARBA00023180"/>
    </source>
</evidence>
<dbReference type="PANTHER" id="PTHR11552">
    <property type="entry name" value="GLUCOSE-METHANOL-CHOLINE GMC OXIDOREDUCTASE"/>
    <property type="match status" value="1"/>
</dbReference>
<feature type="domain" description="Glucose-methanol-choline oxidoreductase N-terminal" evidence="7">
    <location>
        <begin position="120"/>
        <end position="143"/>
    </location>
</feature>
<dbReference type="Proteomes" id="UP000326565">
    <property type="component" value="Unassembled WGS sequence"/>
</dbReference>
<sequence>MRRAALISLALQLLILGTNAAPSIESQIDARSIGDASFDYVVVGGGTGGATIATRLAQKSLKVALVEAGGLYELQSVQAVPAADVLIVGSDPKTKASVDWGFVAENVPGANGRSIHYARGKCLGGSSALNFMIYQRPTIESMEQWATTVNDSSYTFDKVLPYYKKSVHFTPPNTKTRFANATTGFDASAYDPNGEPLEVSYANYAMPFSTWMSRGMEAIGLNETQDFNLGSLMGAQYCASTINPKDETRSSSQTSFLASVKAPSLTTYSNTLAKKVLFDKNKKATGVQVKGPLGNTFTLTAKKEVVISGGAFQSPQLLMVSGIGPKDILEQHNIEVIADRPGVGQNMWDHPFFAPSYRVRVDTFTKIATNLLTLVGDFLKSTITKTGPLANPVADYLGWEKIPESLRSTFSSQTQKDLATFTSDWPEAEYISGAGYIGDFSNLLINQPKDGYQYASILGVLITPTSRGNVTLKSADTSDLPNINPNWLDTKSDQEVAVAMFKRIRQVFQSDAMAPTVIGDEYNPGKDVQTDKQILQFVKNNVMTLWHAACTCKMGTSDDEMAVVDNEARVFGVQGLRVVDASAFPFLVPGHPQSTVYMLAEKISDLMANGATA</sequence>
<evidence type="ECO:0000313" key="9">
    <source>
        <dbReference type="EMBL" id="KAB8078300.1"/>
    </source>
</evidence>
<keyword evidence="6" id="KW-0732">Signal</keyword>
<keyword evidence="2" id="KW-0325">Glycoprotein</keyword>
<accession>A0A5N5XGX0</accession>
<dbReference type="OrthoDB" id="269227at2759"/>
<dbReference type="InterPro" id="IPR036188">
    <property type="entry name" value="FAD/NAD-bd_sf"/>
</dbReference>
<dbReference type="GO" id="GO:0044550">
    <property type="term" value="P:secondary metabolite biosynthetic process"/>
    <property type="evidence" value="ECO:0007669"/>
    <property type="project" value="TreeGrafter"/>
</dbReference>
<evidence type="ECO:0000259" key="8">
    <source>
        <dbReference type="PROSITE" id="PS00624"/>
    </source>
</evidence>
<dbReference type="SUPFAM" id="SSF54373">
    <property type="entry name" value="FAD-linked reductases, C-terminal domain"/>
    <property type="match status" value="1"/>
</dbReference>
<evidence type="ECO:0000256" key="4">
    <source>
        <dbReference type="PIRSR" id="PIRSR000137-2"/>
    </source>
</evidence>
<keyword evidence="10" id="KW-1185">Reference proteome</keyword>
<dbReference type="GO" id="GO:0050660">
    <property type="term" value="F:flavin adenine dinucleotide binding"/>
    <property type="evidence" value="ECO:0007669"/>
    <property type="project" value="InterPro"/>
</dbReference>
<feature type="binding site" evidence="4">
    <location>
        <begin position="592"/>
        <end position="593"/>
    </location>
    <ligand>
        <name>FAD</name>
        <dbReference type="ChEBI" id="CHEBI:57692"/>
    </ligand>
</feature>
<dbReference type="PANTHER" id="PTHR11552:SF138">
    <property type="entry name" value="DEHYDROGENASE PKFF-RELATED"/>
    <property type="match status" value="1"/>
</dbReference>
<evidence type="ECO:0000313" key="10">
    <source>
        <dbReference type="Proteomes" id="UP000326565"/>
    </source>
</evidence>
<dbReference type="Pfam" id="PF05199">
    <property type="entry name" value="GMC_oxred_C"/>
    <property type="match status" value="1"/>
</dbReference>
<dbReference type="EMBL" id="ML732159">
    <property type="protein sequence ID" value="KAB8078300.1"/>
    <property type="molecule type" value="Genomic_DNA"/>
</dbReference>
<dbReference type="PROSITE" id="PS00624">
    <property type="entry name" value="GMC_OXRED_2"/>
    <property type="match status" value="1"/>
</dbReference>
<keyword evidence="5" id="KW-0285">Flavoprotein</keyword>
<proteinExistence type="inferred from homology"/>
<evidence type="ECO:0000256" key="3">
    <source>
        <dbReference type="PIRSR" id="PIRSR000137-1"/>
    </source>
</evidence>
<comment type="cofactor">
    <cofactor evidence="4">
        <name>FAD</name>
        <dbReference type="ChEBI" id="CHEBI:57692"/>
    </cofactor>
</comment>
<dbReference type="AlphaFoldDB" id="A0A5N5XGX0"/>
<gene>
    <name evidence="9" type="ORF">BDV29DRAFT_197073</name>
</gene>
<dbReference type="PIRSF" id="PIRSF000137">
    <property type="entry name" value="Alcohol_oxidase"/>
    <property type="match status" value="1"/>
</dbReference>
<dbReference type="InterPro" id="IPR012132">
    <property type="entry name" value="GMC_OxRdtase"/>
</dbReference>
<organism evidence="9 10">
    <name type="scientific">Aspergillus leporis</name>
    <dbReference type="NCBI Taxonomy" id="41062"/>
    <lineage>
        <taxon>Eukaryota</taxon>
        <taxon>Fungi</taxon>
        <taxon>Dikarya</taxon>
        <taxon>Ascomycota</taxon>
        <taxon>Pezizomycotina</taxon>
        <taxon>Eurotiomycetes</taxon>
        <taxon>Eurotiomycetidae</taxon>
        <taxon>Eurotiales</taxon>
        <taxon>Aspergillaceae</taxon>
        <taxon>Aspergillus</taxon>
        <taxon>Aspergillus subgen. Circumdati</taxon>
    </lineage>
</organism>
<dbReference type="InterPro" id="IPR000172">
    <property type="entry name" value="GMC_OxRdtase_N"/>
</dbReference>
<name>A0A5N5XGX0_9EURO</name>
<comment type="similarity">
    <text evidence="1 5">Belongs to the GMC oxidoreductase family.</text>
</comment>
<feature type="binding site" evidence="4">
    <location>
        <begin position="546"/>
        <end position="547"/>
    </location>
    <ligand>
        <name>FAD</name>
        <dbReference type="ChEBI" id="CHEBI:57692"/>
    </ligand>
</feature>
<feature type="active site" description="Proton donor" evidence="3">
    <location>
        <position position="547"/>
    </location>
</feature>
<feature type="domain" description="Glucose-methanol-choline oxidoreductase N-terminal" evidence="8">
    <location>
        <begin position="310"/>
        <end position="324"/>
    </location>
</feature>
<evidence type="ECO:0000256" key="6">
    <source>
        <dbReference type="SAM" id="SignalP"/>
    </source>
</evidence>
<evidence type="ECO:0000256" key="5">
    <source>
        <dbReference type="RuleBase" id="RU003968"/>
    </source>
</evidence>
<feature type="signal peptide" evidence="6">
    <location>
        <begin position="1"/>
        <end position="20"/>
    </location>
</feature>
<dbReference type="Gene3D" id="3.30.560.10">
    <property type="entry name" value="Glucose Oxidase, domain 3"/>
    <property type="match status" value="1"/>
</dbReference>
<keyword evidence="4 5" id="KW-0274">FAD</keyword>
<dbReference type="Gene3D" id="3.50.50.60">
    <property type="entry name" value="FAD/NAD(P)-binding domain"/>
    <property type="match status" value="1"/>
</dbReference>
<evidence type="ECO:0000259" key="7">
    <source>
        <dbReference type="PROSITE" id="PS00623"/>
    </source>
</evidence>
<reference evidence="9 10" key="1">
    <citation type="submission" date="2019-04" db="EMBL/GenBank/DDBJ databases">
        <title>Friends and foes A comparative genomics study of 23 Aspergillus species from section Flavi.</title>
        <authorList>
            <consortium name="DOE Joint Genome Institute"/>
            <person name="Kjaerbolling I."/>
            <person name="Vesth T."/>
            <person name="Frisvad J.C."/>
            <person name="Nybo J.L."/>
            <person name="Theobald S."/>
            <person name="Kildgaard S."/>
            <person name="Isbrandt T."/>
            <person name="Kuo A."/>
            <person name="Sato A."/>
            <person name="Lyhne E.K."/>
            <person name="Kogle M.E."/>
            <person name="Wiebenga A."/>
            <person name="Kun R.S."/>
            <person name="Lubbers R.J."/>
            <person name="Makela M.R."/>
            <person name="Barry K."/>
            <person name="Chovatia M."/>
            <person name="Clum A."/>
            <person name="Daum C."/>
            <person name="Haridas S."/>
            <person name="He G."/>
            <person name="LaButti K."/>
            <person name="Lipzen A."/>
            <person name="Mondo S."/>
            <person name="Riley R."/>
            <person name="Salamov A."/>
            <person name="Simmons B.A."/>
            <person name="Magnuson J.K."/>
            <person name="Henrissat B."/>
            <person name="Mortensen U.H."/>
            <person name="Larsen T.O."/>
            <person name="Devries R.P."/>
            <person name="Grigoriev I.V."/>
            <person name="Machida M."/>
            <person name="Baker S.E."/>
            <person name="Andersen M.R."/>
        </authorList>
    </citation>
    <scope>NUCLEOTIDE SEQUENCE [LARGE SCALE GENOMIC DNA]</scope>
    <source>
        <strain evidence="9 10">CBS 151.66</strain>
    </source>
</reference>
<evidence type="ECO:0000256" key="1">
    <source>
        <dbReference type="ARBA" id="ARBA00010790"/>
    </source>
</evidence>